<feature type="chain" id="PRO_5003895770" description="Superoxide dismutase [Cu-Zn]" evidence="4">
    <location>
        <begin position="26"/>
        <end position="233"/>
    </location>
</feature>
<accession>K6W9V5</accession>
<dbReference type="Gene3D" id="2.60.40.200">
    <property type="entry name" value="Superoxide dismutase, copper/zinc binding domain"/>
    <property type="match status" value="1"/>
</dbReference>
<feature type="domain" description="Superoxide dismutase copper/zinc binding" evidence="5">
    <location>
        <begin position="74"/>
        <end position="219"/>
    </location>
</feature>
<dbReference type="GO" id="GO:0004784">
    <property type="term" value="F:superoxide dismutase activity"/>
    <property type="evidence" value="ECO:0007669"/>
    <property type="project" value="UniProtKB-EC"/>
</dbReference>
<comment type="catalytic activity">
    <reaction evidence="3">
        <text>2 superoxide + 2 H(+) = H2O2 + O2</text>
        <dbReference type="Rhea" id="RHEA:20696"/>
        <dbReference type="ChEBI" id="CHEBI:15378"/>
        <dbReference type="ChEBI" id="CHEBI:15379"/>
        <dbReference type="ChEBI" id="CHEBI:16240"/>
        <dbReference type="ChEBI" id="CHEBI:18421"/>
        <dbReference type="EC" id="1.15.1.1"/>
    </reaction>
</comment>
<comment type="similarity">
    <text evidence="1 3">Belongs to the Cu-Zn superoxide dismutase family.</text>
</comment>
<dbReference type="SUPFAM" id="SSF49329">
    <property type="entry name" value="Cu,Zn superoxide dismutase-like"/>
    <property type="match status" value="1"/>
</dbReference>
<comment type="caution">
    <text evidence="6">The sequence shown here is derived from an EMBL/GenBank/DDBJ whole genome shotgun (WGS) entry which is preliminary data.</text>
</comment>
<dbReference type="STRING" id="1184609.KILIM_030_00270"/>
<evidence type="ECO:0000313" key="6">
    <source>
        <dbReference type="EMBL" id="GAB95985.1"/>
    </source>
</evidence>
<reference evidence="6 7" key="1">
    <citation type="submission" date="2012-08" db="EMBL/GenBank/DDBJ databases">
        <title>Whole genome shotgun sequence of Kineosphaera limosa NBRC 100340.</title>
        <authorList>
            <person name="Yoshida I."/>
            <person name="Isaki S."/>
            <person name="Hosoyama A."/>
            <person name="Tsuchikane K."/>
            <person name="Katsumata H."/>
            <person name="Ando Y."/>
            <person name="Ohji S."/>
            <person name="Hamada M."/>
            <person name="Tamura T."/>
            <person name="Yamazoe A."/>
            <person name="Yamazaki S."/>
            <person name="Fujita N."/>
        </authorList>
    </citation>
    <scope>NUCLEOTIDE SEQUENCE [LARGE SCALE GENOMIC DNA]</scope>
    <source>
        <strain evidence="6 7">NBRC 100340</strain>
    </source>
</reference>
<protein>
    <recommendedName>
        <fullName evidence="3">Superoxide dismutase [Cu-Zn]</fullName>
        <ecNumber evidence="3">1.15.1.1</ecNumber>
    </recommendedName>
</protein>
<dbReference type="PROSITE" id="PS51257">
    <property type="entry name" value="PROKAR_LIPOPROTEIN"/>
    <property type="match status" value="1"/>
</dbReference>
<dbReference type="PROSITE" id="PS00332">
    <property type="entry name" value="SOD_CU_ZN_2"/>
    <property type="match status" value="1"/>
</dbReference>
<gene>
    <name evidence="6" type="primary">sodC</name>
    <name evidence="6" type="ORF">KILIM_030_00270</name>
</gene>
<keyword evidence="3" id="KW-0186">Copper</keyword>
<dbReference type="AlphaFoldDB" id="K6W9V5"/>
<comment type="function">
    <text evidence="2">Destroys radicals which are normally produced within the cells and which are toxic to biological systems. May play a role in favoring mycobacterial survival in phagocytes.</text>
</comment>
<dbReference type="InterPro" id="IPR036423">
    <property type="entry name" value="SOD-like_Cu/Zn_dom_sf"/>
</dbReference>
<dbReference type="Proteomes" id="UP000008366">
    <property type="component" value="Unassembled WGS sequence"/>
</dbReference>
<comment type="cofactor">
    <cofactor evidence="3">
        <name>Zn(2+)</name>
        <dbReference type="ChEBI" id="CHEBI:29105"/>
    </cofactor>
    <text evidence="3">Binds 1 zinc ion per subunit.</text>
</comment>
<keyword evidence="4" id="KW-0732">Signal</keyword>
<dbReference type="PANTHER" id="PTHR10003">
    <property type="entry name" value="SUPEROXIDE DISMUTASE CU-ZN -RELATED"/>
    <property type="match status" value="1"/>
</dbReference>
<feature type="signal peptide" evidence="4">
    <location>
        <begin position="1"/>
        <end position="25"/>
    </location>
</feature>
<evidence type="ECO:0000256" key="2">
    <source>
        <dbReference type="ARBA" id="ARBA00024900"/>
    </source>
</evidence>
<evidence type="ECO:0000256" key="3">
    <source>
        <dbReference type="RuleBase" id="RU000393"/>
    </source>
</evidence>
<evidence type="ECO:0000313" key="7">
    <source>
        <dbReference type="Proteomes" id="UP000008366"/>
    </source>
</evidence>
<keyword evidence="3" id="KW-0862">Zinc</keyword>
<keyword evidence="3" id="KW-0479">Metal-binding</keyword>
<dbReference type="InterPro" id="IPR018152">
    <property type="entry name" value="SOD_Cu/Zn_BS"/>
</dbReference>
<name>K6W9V5_9MICO</name>
<evidence type="ECO:0000256" key="1">
    <source>
        <dbReference type="ARBA" id="ARBA00010457"/>
    </source>
</evidence>
<dbReference type="GO" id="GO:0005507">
    <property type="term" value="F:copper ion binding"/>
    <property type="evidence" value="ECO:0007669"/>
    <property type="project" value="InterPro"/>
</dbReference>
<proteinExistence type="inferred from homology"/>
<dbReference type="InterPro" id="IPR001424">
    <property type="entry name" value="SOD_Cu_Zn_dom"/>
</dbReference>
<organism evidence="6 7">
    <name type="scientific">Kineosphaera limosa NBRC 100340</name>
    <dbReference type="NCBI Taxonomy" id="1184609"/>
    <lineage>
        <taxon>Bacteria</taxon>
        <taxon>Bacillati</taxon>
        <taxon>Actinomycetota</taxon>
        <taxon>Actinomycetes</taxon>
        <taxon>Micrococcales</taxon>
        <taxon>Dermatophilaceae</taxon>
        <taxon>Kineosphaera</taxon>
    </lineage>
</organism>
<sequence>MRQPRRRLALPALAVAGMFALSACGDVGYTATYVENRPTLGAFGHGGEDHGPTGPTSTGIGVGQLADAQGTQVGTVELSQTDKGVEVTVEAHGLQPGFHGLHVHAVGQCEAPSANPADATDTGPFLSAGPHLAGPGADHPAHAGDLPPLLVNTDGTAYLQVVTERLTSELLFDADGSAVILHGSPDNFANIPTRYAAGGADEETRKAGDAGQRVACAVIEQSDTGDEPAGAGH</sequence>
<evidence type="ECO:0000259" key="5">
    <source>
        <dbReference type="Pfam" id="PF00080"/>
    </source>
</evidence>
<comment type="cofactor">
    <cofactor evidence="3">
        <name>Cu cation</name>
        <dbReference type="ChEBI" id="CHEBI:23378"/>
    </cofactor>
    <text evidence="3">Binds 1 copper ion per subunit.</text>
</comment>
<keyword evidence="3" id="KW-0560">Oxidoreductase</keyword>
<evidence type="ECO:0000256" key="4">
    <source>
        <dbReference type="SAM" id="SignalP"/>
    </source>
</evidence>
<dbReference type="InterPro" id="IPR024134">
    <property type="entry name" value="SOD_Cu/Zn_/chaperone"/>
</dbReference>
<dbReference type="EC" id="1.15.1.1" evidence="3"/>
<dbReference type="OrthoDB" id="9792957at2"/>
<dbReference type="eggNOG" id="COG2032">
    <property type="taxonomic scope" value="Bacteria"/>
</dbReference>
<dbReference type="Pfam" id="PF00080">
    <property type="entry name" value="Sod_Cu"/>
    <property type="match status" value="1"/>
</dbReference>
<dbReference type="RefSeq" id="WP_006592517.1">
    <property type="nucleotide sequence ID" value="NZ_BAHD01000030.1"/>
</dbReference>
<keyword evidence="7" id="KW-1185">Reference proteome</keyword>
<dbReference type="EMBL" id="BAHD01000030">
    <property type="protein sequence ID" value="GAB95985.1"/>
    <property type="molecule type" value="Genomic_DNA"/>
</dbReference>